<protein>
    <recommendedName>
        <fullName evidence="3">Secreted protein</fullName>
    </recommendedName>
</protein>
<name>A0ABW2WT22_9ACTN</name>
<evidence type="ECO:0000313" key="1">
    <source>
        <dbReference type="EMBL" id="MFD0623811.1"/>
    </source>
</evidence>
<organism evidence="1 2">
    <name type="scientific">Streptomyces sanglieri</name>
    <dbReference type="NCBI Taxonomy" id="193460"/>
    <lineage>
        <taxon>Bacteria</taxon>
        <taxon>Bacillati</taxon>
        <taxon>Actinomycetota</taxon>
        <taxon>Actinomycetes</taxon>
        <taxon>Kitasatosporales</taxon>
        <taxon>Streptomycetaceae</taxon>
        <taxon>Streptomyces</taxon>
    </lineage>
</organism>
<reference evidence="2" key="1">
    <citation type="journal article" date="2019" name="Int. J. Syst. Evol. Microbiol.">
        <title>The Global Catalogue of Microorganisms (GCM) 10K type strain sequencing project: providing services to taxonomists for standard genome sequencing and annotation.</title>
        <authorList>
            <consortium name="The Broad Institute Genomics Platform"/>
            <consortium name="The Broad Institute Genome Sequencing Center for Infectious Disease"/>
            <person name="Wu L."/>
            <person name="Ma J."/>
        </authorList>
    </citation>
    <scope>NUCLEOTIDE SEQUENCE [LARGE SCALE GENOMIC DNA]</scope>
    <source>
        <strain evidence="2">JCM 12607</strain>
    </source>
</reference>
<comment type="caution">
    <text evidence="1">The sequence shown here is derived from an EMBL/GenBank/DDBJ whole genome shotgun (WGS) entry which is preliminary data.</text>
</comment>
<accession>A0ABW2WT22</accession>
<proteinExistence type="predicted"/>
<dbReference type="Proteomes" id="UP001596915">
    <property type="component" value="Unassembled WGS sequence"/>
</dbReference>
<dbReference type="EMBL" id="JBHTGL010000008">
    <property type="protein sequence ID" value="MFD0623811.1"/>
    <property type="molecule type" value="Genomic_DNA"/>
</dbReference>
<evidence type="ECO:0008006" key="3">
    <source>
        <dbReference type="Google" id="ProtNLM"/>
    </source>
</evidence>
<evidence type="ECO:0000313" key="2">
    <source>
        <dbReference type="Proteomes" id="UP001596915"/>
    </source>
</evidence>
<sequence length="204" mass="22573">MGRAVSCGARDEGAGGSVGPVLLVDVDGPLNPYAAKPYRRPEGYETHRFLTPRWEAAERRRLIERGLPDRAVKPLRVWLDPSHGPALEALPLDLVWATTWEEEANEFIAPVLGLPELPFIAWSPSRAVPGGGVFWKTPEIVEWAQGRPFAWVDDEITEADRTWVNEHHDGPALLHRIDPRHGLSGDDFATLTAWAAGLDGRPGR</sequence>
<keyword evidence="2" id="KW-1185">Reference proteome</keyword>
<gene>
    <name evidence="1" type="ORF">ACFQ2K_14500</name>
</gene>